<dbReference type="GO" id="GO:0016020">
    <property type="term" value="C:membrane"/>
    <property type="evidence" value="ECO:0007669"/>
    <property type="project" value="InterPro"/>
</dbReference>
<dbReference type="Proteomes" id="UP000199516">
    <property type="component" value="Unassembled WGS sequence"/>
</dbReference>
<dbReference type="SUPFAM" id="SSF52540">
    <property type="entry name" value="P-loop containing nucleoside triphosphate hydrolases"/>
    <property type="match status" value="1"/>
</dbReference>
<organism evidence="16 17">
    <name type="scientific">Alteribacillus iranensis</name>
    <dbReference type="NCBI Taxonomy" id="930128"/>
    <lineage>
        <taxon>Bacteria</taxon>
        <taxon>Bacillati</taxon>
        <taxon>Bacillota</taxon>
        <taxon>Bacilli</taxon>
        <taxon>Bacillales</taxon>
        <taxon>Bacillaceae</taxon>
        <taxon>Alteribacillus</taxon>
    </lineage>
</organism>
<dbReference type="InterPro" id="IPR003439">
    <property type="entry name" value="ABC_transporter-like_ATP-bd"/>
</dbReference>
<keyword evidence="3" id="KW-0410">Iron transport</keyword>
<dbReference type="Gene3D" id="3.40.50.300">
    <property type="entry name" value="P-loop containing nucleotide triphosphate hydrolases"/>
    <property type="match status" value="1"/>
</dbReference>
<dbReference type="EC" id="7.6.2.9" evidence="13"/>
<gene>
    <name evidence="16" type="ORF">SAMN05192532_102649</name>
</gene>
<evidence type="ECO:0000256" key="7">
    <source>
        <dbReference type="ARBA" id="ARBA00022967"/>
    </source>
</evidence>
<keyword evidence="9" id="KW-0406">Ion transport</keyword>
<sequence>MHVQISDLQFHYPSSSSPTIRDFSLYMQEGEIVSILGESGSGKSTILRLIAGLERPEKGSIRVGNQVYCEDNRSFLPVEKRGIGMVFQDYALFPHMTVEQNVMFGLKRWKRTERLQRVDEMLELIHMEEYRKRYPYELSGGQQQRVALTRALAPKPSLLLLDEPFSNLDAHLQQRIRDELRDTIKHTGTTTIFVTHDEEDARVLADRVVLVEKGGVKQVGRPCDLLRKSLQDRYQQTPIQV</sequence>
<keyword evidence="8" id="KW-0408">Iron</keyword>
<dbReference type="InterPro" id="IPR003593">
    <property type="entry name" value="AAA+_ATPase"/>
</dbReference>
<dbReference type="InterPro" id="IPR027417">
    <property type="entry name" value="P-loop_NTPase"/>
</dbReference>
<reference evidence="16 17" key="1">
    <citation type="submission" date="2016-10" db="EMBL/GenBank/DDBJ databases">
        <authorList>
            <person name="de Groot N.N."/>
        </authorList>
    </citation>
    <scope>NUCLEOTIDE SEQUENCE [LARGE SCALE GENOMIC DNA]</scope>
    <source>
        <strain evidence="16 17">DSM 23995</strain>
    </source>
</reference>
<keyword evidence="2" id="KW-1003">Cell membrane</keyword>
<evidence type="ECO:0000256" key="9">
    <source>
        <dbReference type="ARBA" id="ARBA00023065"/>
    </source>
</evidence>
<dbReference type="AlphaFoldDB" id="A0A1I2C247"/>
<evidence type="ECO:0000256" key="14">
    <source>
        <dbReference type="ARBA" id="ARBA00070305"/>
    </source>
</evidence>
<evidence type="ECO:0000256" key="1">
    <source>
        <dbReference type="ARBA" id="ARBA00022448"/>
    </source>
</evidence>
<evidence type="ECO:0000313" key="16">
    <source>
        <dbReference type="EMBL" id="SFE62451.1"/>
    </source>
</evidence>
<dbReference type="GO" id="GO:0015408">
    <property type="term" value="F:ABC-type ferric iron transporter activity"/>
    <property type="evidence" value="ECO:0007669"/>
    <property type="project" value="InterPro"/>
</dbReference>
<dbReference type="GO" id="GO:0016887">
    <property type="term" value="F:ATP hydrolysis activity"/>
    <property type="evidence" value="ECO:0007669"/>
    <property type="project" value="InterPro"/>
</dbReference>
<evidence type="ECO:0000256" key="11">
    <source>
        <dbReference type="ARBA" id="ARBA00052482"/>
    </source>
</evidence>
<dbReference type="InterPro" id="IPR050093">
    <property type="entry name" value="ABC_SmlMolc_Importer"/>
</dbReference>
<name>A0A1I2C247_9BACI</name>
<evidence type="ECO:0000313" key="17">
    <source>
        <dbReference type="Proteomes" id="UP000199516"/>
    </source>
</evidence>
<accession>A0A1I2C247</accession>
<dbReference type="GO" id="GO:0005524">
    <property type="term" value="F:ATP binding"/>
    <property type="evidence" value="ECO:0007669"/>
    <property type="project" value="UniProtKB-KW"/>
</dbReference>
<dbReference type="RefSeq" id="WP_091659514.1">
    <property type="nucleotide sequence ID" value="NZ_FONT01000002.1"/>
</dbReference>
<dbReference type="EMBL" id="FONT01000002">
    <property type="protein sequence ID" value="SFE62451.1"/>
    <property type="molecule type" value="Genomic_DNA"/>
</dbReference>
<keyword evidence="10" id="KW-0472">Membrane</keyword>
<evidence type="ECO:0000256" key="4">
    <source>
        <dbReference type="ARBA" id="ARBA00022519"/>
    </source>
</evidence>
<evidence type="ECO:0000256" key="3">
    <source>
        <dbReference type="ARBA" id="ARBA00022496"/>
    </source>
</evidence>
<dbReference type="OrthoDB" id="9790614at2"/>
<keyword evidence="4" id="KW-0997">Cell inner membrane</keyword>
<protein>
    <recommendedName>
        <fullName evidence="14">Carnitine transport ATP-binding protein OpuCA</fullName>
        <ecNumber evidence="13">7.6.2.9</ecNumber>
    </recommendedName>
</protein>
<evidence type="ECO:0000256" key="12">
    <source>
        <dbReference type="ARBA" id="ARBA00063934"/>
    </source>
</evidence>
<dbReference type="FunFam" id="3.40.50.300:FF:000425">
    <property type="entry name" value="Probable ABC transporter, ATP-binding subunit"/>
    <property type="match status" value="1"/>
</dbReference>
<evidence type="ECO:0000256" key="6">
    <source>
        <dbReference type="ARBA" id="ARBA00022840"/>
    </source>
</evidence>
<comment type="subunit">
    <text evidence="12">The complex is composed of two ATP-binding proteins (OpuCA), two transmembrane proteins (OpuCB and OpuCD) and a solute-binding protein (OpuCC).</text>
</comment>
<keyword evidence="1" id="KW-0813">Transport</keyword>
<dbReference type="Pfam" id="PF00005">
    <property type="entry name" value="ABC_tran"/>
    <property type="match status" value="1"/>
</dbReference>
<keyword evidence="17" id="KW-1185">Reference proteome</keyword>
<dbReference type="GO" id="GO:0015418">
    <property type="term" value="F:ABC-type quaternary ammonium compound transporting activity"/>
    <property type="evidence" value="ECO:0007669"/>
    <property type="project" value="UniProtKB-EC"/>
</dbReference>
<feature type="domain" description="ABC transporter" evidence="15">
    <location>
        <begin position="3"/>
        <end position="238"/>
    </location>
</feature>
<evidence type="ECO:0000256" key="8">
    <source>
        <dbReference type="ARBA" id="ARBA00023004"/>
    </source>
</evidence>
<proteinExistence type="predicted"/>
<evidence type="ECO:0000256" key="13">
    <source>
        <dbReference type="ARBA" id="ARBA00066388"/>
    </source>
</evidence>
<dbReference type="PANTHER" id="PTHR42781">
    <property type="entry name" value="SPERMIDINE/PUTRESCINE IMPORT ATP-BINDING PROTEIN POTA"/>
    <property type="match status" value="1"/>
</dbReference>
<evidence type="ECO:0000256" key="2">
    <source>
        <dbReference type="ARBA" id="ARBA00022475"/>
    </source>
</evidence>
<evidence type="ECO:0000259" key="15">
    <source>
        <dbReference type="PROSITE" id="PS50893"/>
    </source>
</evidence>
<dbReference type="PROSITE" id="PS50893">
    <property type="entry name" value="ABC_TRANSPORTER_2"/>
    <property type="match status" value="1"/>
</dbReference>
<keyword evidence="7" id="KW-1278">Translocase</keyword>
<dbReference type="PANTHER" id="PTHR42781:SF5">
    <property type="entry name" value="PUTRESCINE TRANSPORT ATP-BINDING PROTEIN POTG"/>
    <property type="match status" value="1"/>
</dbReference>
<keyword evidence="6 16" id="KW-0067">ATP-binding</keyword>
<comment type="catalytic activity">
    <reaction evidence="11">
        <text>a quaternary ammonium(out) + ATP + H2O = a quaternary ammonium(in) + ADP + phosphate + H(+)</text>
        <dbReference type="Rhea" id="RHEA:11036"/>
        <dbReference type="ChEBI" id="CHEBI:15377"/>
        <dbReference type="ChEBI" id="CHEBI:15378"/>
        <dbReference type="ChEBI" id="CHEBI:30616"/>
        <dbReference type="ChEBI" id="CHEBI:35267"/>
        <dbReference type="ChEBI" id="CHEBI:43474"/>
        <dbReference type="ChEBI" id="CHEBI:456216"/>
        <dbReference type="EC" id="7.6.2.9"/>
    </reaction>
</comment>
<keyword evidence="5" id="KW-0547">Nucleotide-binding</keyword>
<dbReference type="InterPro" id="IPR015853">
    <property type="entry name" value="ABC_transpr_FbpC"/>
</dbReference>
<dbReference type="STRING" id="930128.SAMN05192532_102649"/>
<evidence type="ECO:0000256" key="10">
    <source>
        <dbReference type="ARBA" id="ARBA00023136"/>
    </source>
</evidence>
<evidence type="ECO:0000256" key="5">
    <source>
        <dbReference type="ARBA" id="ARBA00022741"/>
    </source>
</evidence>
<dbReference type="CDD" id="cd03259">
    <property type="entry name" value="ABC_Carb_Solutes_like"/>
    <property type="match status" value="1"/>
</dbReference>
<dbReference type="SMART" id="SM00382">
    <property type="entry name" value="AAA"/>
    <property type="match status" value="1"/>
</dbReference>